<comment type="similarity">
    <text evidence="1 4">Belongs to the eukaryotic ribosomal protein eL8 family.</text>
</comment>
<dbReference type="InterPro" id="IPR050257">
    <property type="entry name" value="eL8/uL1-like"/>
</dbReference>
<dbReference type="SUPFAM" id="SSF55315">
    <property type="entry name" value="L30e-like"/>
    <property type="match status" value="1"/>
</dbReference>
<name>Q4KTI0_SUBDO</name>
<dbReference type="InterPro" id="IPR018492">
    <property type="entry name" value="Ribosomal_eL8/Nhp2"/>
</dbReference>
<proteinExistence type="evidence at transcript level"/>
<dbReference type="Pfam" id="PF01248">
    <property type="entry name" value="Ribosomal_L7Ae"/>
    <property type="match status" value="1"/>
</dbReference>
<evidence type="ECO:0000259" key="6">
    <source>
        <dbReference type="Pfam" id="PF01248"/>
    </source>
</evidence>
<dbReference type="FunFam" id="3.30.1330.30:FF:000003">
    <property type="entry name" value="60S ribosomal protein L7a"/>
    <property type="match status" value="1"/>
</dbReference>
<feature type="domain" description="Ribosomal protein eL8/eL30/eS12/Gadd45" evidence="6">
    <location>
        <begin position="134"/>
        <end position="216"/>
    </location>
</feature>
<protein>
    <recommendedName>
        <fullName evidence="4">60S ribosomal protein L7a</fullName>
    </recommendedName>
</protein>
<evidence type="ECO:0000256" key="1">
    <source>
        <dbReference type="ARBA" id="ARBA00007337"/>
    </source>
</evidence>
<evidence type="ECO:0000256" key="5">
    <source>
        <dbReference type="SAM" id="MobiDB-lite"/>
    </source>
</evidence>
<dbReference type="PRINTS" id="PR00882">
    <property type="entry name" value="RIBOSOMALL7A"/>
</dbReference>
<evidence type="ECO:0000256" key="2">
    <source>
        <dbReference type="ARBA" id="ARBA00022980"/>
    </source>
</evidence>
<dbReference type="InterPro" id="IPR001921">
    <property type="entry name" value="Ribosomal_eL8_euk"/>
</dbReference>
<feature type="region of interest" description="Disordered" evidence="5">
    <location>
        <begin position="109"/>
        <end position="134"/>
    </location>
</feature>
<dbReference type="GO" id="GO:0003723">
    <property type="term" value="F:RNA binding"/>
    <property type="evidence" value="ECO:0007669"/>
    <property type="project" value="UniProtKB-UniRule"/>
</dbReference>
<dbReference type="InterPro" id="IPR004038">
    <property type="entry name" value="Ribosomal_eL8/eL30/eS12/Gad45"/>
</dbReference>
<dbReference type="InterPro" id="IPR004037">
    <property type="entry name" value="Ribosomal_eL8-like_CS"/>
</dbReference>
<dbReference type="AlphaFoldDB" id="Q4KTI0"/>
<dbReference type="GO" id="GO:0042254">
    <property type="term" value="P:ribosome biogenesis"/>
    <property type="evidence" value="ECO:0007669"/>
    <property type="project" value="InterPro"/>
</dbReference>
<keyword evidence="2 4" id="KW-0689">Ribosomal protein</keyword>
<dbReference type="PANTHER" id="PTHR23105">
    <property type="entry name" value="RIBOSOMAL PROTEIN L7AE FAMILY MEMBER"/>
    <property type="match status" value="1"/>
</dbReference>
<comment type="function">
    <text evidence="4">Component of the ribosome.</text>
</comment>
<sequence>MPPKPKVKSVKRTKKVAAAPYVAKQAPKKETNPLIEKRPKNFGIGGNIQPKRNLTRFVRWPKYIRLQRQRQILYQRLKVPPSINQFTQTLDRQTATQLFKLLHKYRPETKAQKKERLQSTAQKKSEGGEATPGKKPITVKYGINNVTRLIEQKKATMVVIAHDVDPIEVVVFLPALCRKMDIPYCIVKGKARLGKLVHKKTATAVCLAGIRNEDKSTFGHLSDAVRTNYNERFDEIRRSWGGGVMGIKARNAKAKIEKLKAKEMSQKM</sequence>
<feature type="compositionally biased region" description="Basic and acidic residues" evidence="5">
    <location>
        <begin position="109"/>
        <end position="127"/>
    </location>
</feature>
<dbReference type="EMBL" id="AY857419">
    <property type="protein sequence ID" value="AAX48838.1"/>
    <property type="molecule type" value="mRNA"/>
</dbReference>
<evidence type="ECO:0000256" key="4">
    <source>
        <dbReference type="RuleBase" id="RU367042"/>
    </source>
</evidence>
<accession>Q4KTI0</accession>
<organism evidence="7">
    <name type="scientific">Suberites domuncula</name>
    <name type="common">Sponge</name>
    <dbReference type="NCBI Taxonomy" id="55567"/>
    <lineage>
        <taxon>Eukaryota</taxon>
        <taxon>Metazoa</taxon>
        <taxon>Porifera</taxon>
        <taxon>Demospongiae</taxon>
        <taxon>Heteroscleromorpha</taxon>
        <taxon>Suberitida</taxon>
        <taxon>Suberitidae</taxon>
        <taxon>Suberites</taxon>
    </lineage>
</organism>
<dbReference type="InterPro" id="IPR029064">
    <property type="entry name" value="Ribosomal_eL30-like_sf"/>
</dbReference>
<dbReference type="PROSITE" id="PS01082">
    <property type="entry name" value="RIBOSOMAL_L7AE"/>
    <property type="match status" value="1"/>
</dbReference>
<dbReference type="Gene3D" id="3.30.1330.30">
    <property type="match status" value="1"/>
</dbReference>
<keyword evidence="3 4" id="KW-0687">Ribonucleoprotein</keyword>
<evidence type="ECO:0000313" key="7">
    <source>
        <dbReference type="EMBL" id="AAX48838.1"/>
    </source>
</evidence>
<reference evidence="7" key="1">
    <citation type="journal article" date="2006" name="Gene">
        <title>The complete set of ribosomal proteins from the marine sponge Suberites domuncula.</title>
        <authorList>
            <person name="Perina D."/>
            <person name="Cetkovic H."/>
            <person name="Harcet M."/>
            <person name="Premzl M."/>
            <person name="Lukic-Bilela L."/>
            <person name="Mueller W.E.G."/>
            <person name="Gamulin V."/>
        </authorList>
    </citation>
    <scope>NUCLEOTIDE SEQUENCE</scope>
</reference>
<dbReference type="PRINTS" id="PR00881">
    <property type="entry name" value="L7ARS6FAMILY"/>
</dbReference>
<dbReference type="GO" id="GO:0022625">
    <property type="term" value="C:cytosolic large ribosomal subunit"/>
    <property type="evidence" value="ECO:0007669"/>
    <property type="project" value="UniProtKB-UniRule"/>
</dbReference>
<evidence type="ECO:0000256" key="3">
    <source>
        <dbReference type="ARBA" id="ARBA00023274"/>
    </source>
</evidence>